<gene>
    <name evidence="1" type="ORF">FUSO3_10610</name>
</gene>
<dbReference type="RefSeq" id="WP_170169241.1">
    <property type="nucleotide sequence ID" value="NZ_JAAC01000194.1"/>
</dbReference>
<protein>
    <submittedName>
        <fullName evidence="1">Uncharacterized protein</fullName>
    </submittedName>
</protein>
<dbReference type="Proteomes" id="UP000027473">
    <property type="component" value="Unassembled WGS sequence"/>
</dbReference>
<reference evidence="1 2" key="1">
    <citation type="submission" date="2014-01" db="EMBL/GenBank/DDBJ databases">
        <title>Comparative genomics of Fusobacterium necrophorum wild isolates.</title>
        <authorList>
            <person name="Kittichotirat W."/>
            <person name="Bumgarner R.E."/>
            <person name="Lawrence P."/>
        </authorList>
    </citation>
    <scope>NUCLEOTIDE SEQUENCE [LARGE SCALE GENOMIC DNA]</scope>
    <source>
        <strain evidence="1 2">BL</strain>
    </source>
</reference>
<comment type="caution">
    <text evidence="1">The sequence shown here is derived from an EMBL/GenBank/DDBJ whole genome shotgun (WGS) entry which is preliminary data.</text>
</comment>
<evidence type="ECO:0000313" key="2">
    <source>
        <dbReference type="Proteomes" id="UP000027473"/>
    </source>
</evidence>
<accession>A0AB73BUB0</accession>
<name>A0AB73BUB0_9FUSO</name>
<dbReference type="AlphaFoldDB" id="A0AB73BUB0"/>
<organism evidence="1 2">
    <name type="scientific">Fusobacterium necrophorum BL</name>
    <dbReference type="NCBI Taxonomy" id="1441732"/>
    <lineage>
        <taxon>Bacteria</taxon>
        <taxon>Fusobacteriati</taxon>
        <taxon>Fusobacteriota</taxon>
        <taxon>Fusobacteriia</taxon>
        <taxon>Fusobacteriales</taxon>
        <taxon>Fusobacteriaceae</taxon>
        <taxon>Fusobacterium</taxon>
    </lineage>
</organism>
<sequence>MLTIITGRPITQVQLERIGIKSEVKDLGFKVDGTTKTGLAIDEALEII</sequence>
<evidence type="ECO:0000313" key="1">
    <source>
        <dbReference type="EMBL" id="KDE61279.1"/>
    </source>
</evidence>
<dbReference type="EMBL" id="JAAC01000194">
    <property type="protein sequence ID" value="KDE61279.1"/>
    <property type="molecule type" value="Genomic_DNA"/>
</dbReference>
<proteinExistence type="predicted"/>